<sequence length="535" mass="58107">MPTATERDPVPGGAPPYLDELGLSRDPFPVTPTETRFFPSRQTYQGYRELLHLIERRKGFMLVTGEVGIGKTTLMRRLMRELEAAGERVALILHGVPQERELIAAIHRGFGLAELPPPQLGIQPYFEALHHFFRAEQAAGRNCVLILDDAQNLDAATLELVRQLSNLETSDTKLVQVVLVAQPEILGLLGRFEMRPLNSRITLHVHLAPLSRAETRGYVLNRLDQAGAAQRITLDRAALRLLHRASGGLPRRINLIMDRCLYGLLHQPRLRIDQRLMRLAVAEADTGLRTLPAHRTSAPRWRLALLLTLLLAALVSLGWSRQQQLRPWLETQLAALGAHLPSADAGATAQQGVTTDARPTADADADADADATMSMREPPTSPADSGAPPSAPAVAGATGADLATLIAAYPRLFGLDDGATDEADDEAMWVAWRSRDTITENCQGRPALELDDGERLSFYRTAIAATQPTFGERSHAARLLQARLAALGHLAPNAVDGIMGSSTLAALRAFQSAQGLAATGVVDPPTRYRLSCPSP</sequence>
<dbReference type="InterPro" id="IPR036366">
    <property type="entry name" value="PGBDSf"/>
</dbReference>
<evidence type="ECO:0000256" key="1">
    <source>
        <dbReference type="SAM" id="MobiDB-lite"/>
    </source>
</evidence>
<dbReference type="SMART" id="SM00382">
    <property type="entry name" value="AAA"/>
    <property type="match status" value="1"/>
</dbReference>
<dbReference type="Pfam" id="PF13401">
    <property type="entry name" value="AAA_22"/>
    <property type="match status" value="1"/>
</dbReference>
<name>W0E7X1_MARPU</name>
<accession>W0E7X1</accession>
<dbReference type="Gene3D" id="1.10.101.10">
    <property type="entry name" value="PGBD-like superfamily/PGBD"/>
    <property type="match status" value="1"/>
</dbReference>
<dbReference type="OrthoDB" id="6189127at2"/>
<dbReference type="AlphaFoldDB" id="W0E7X1"/>
<dbReference type="Proteomes" id="UP000005275">
    <property type="component" value="Chromosome"/>
</dbReference>
<dbReference type="Gene3D" id="3.40.50.300">
    <property type="entry name" value="P-loop containing nucleotide triphosphate hydrolases"/>
    <property type="match status" value="1"/>
</dbReference>
<gene>
    <name evidence="3" type="ORF">MARPU_14130</name>
</gene>
<evidence type="ECO:0000313" key="4">
    <source>
        <dbReference type="Proteomes" id="UP000005275"/>
    </source>
</evidence>
<dbReference type="STRING" id="765910.MARPU_14130"/>
<dbReference type="SUPFAM" id="SSF52540">
    <property type="entry name" value="P-loop containing nucleoside triphosphate hydrolases"/>
    <property type="match status" value="1"/>
</dbReference>
<dbReference type="EMBL" id="CP007031">
    <property type="protein sequence ID" value="AHF05618.1"/>
    <property type="molecule type" value="Genomic_DNA"/>
</dbReference>
<feature type="domain" description="AAA+ ATPase" evidence="2">
    <location>
        <begin position="57"/>
        <end position="211"/>
    </location>
</feature>
<organism evidence="3 4">
    <name type="scientific">Marichromatium purpuratum 984</name>
    <dbReference type="NCBI Taxonomy" id="765910"/>
    <lineage>
        <taxon>Bacteria</taxon>
        <taxon>Pseudomonadati</taxon>
        <taxon>Pseudomonadota</taxon>
        <taxon>Gammaproteobacteria</taxon>
        <taxon>Chromatiales</taxon>
        <taxon>Chromatiaceae</taxon>
        <taxon>Marichromatium</taxon>
    </lineage>
</organism>
<dbReference type="PANTHER" id="PTHR35894:SF5">
    <property type="entry name" value="MU-LIKE PROPHAGE FLUMU DNA TRANSPOSITION PROTEIN B"/>
    <property type="match status" value="1"/>
</dbReference>
<dbReference type="InterPro" id="IPR002477">
    <property type="entry name" value="Peptidoglycan-bd-like"/>
</dbReference>
<dbReference type="InterPro" id="IPR003593">
    <property type="entry name" value="AAA+_ATPase"/>
</dbReference>
<evidence type="ECO:0000259" key="2">
    <source>
        <dbReference type="SMART" id="SM00382"/>
    </source>
</evidence>
<protein>
    <recommendedName>
        <fullName evidence="2">AAA+ ATPase domain-containing protein</fullName>
    </recommendedName>
</protein>
<dbReference type="HOGENOM" id="CLU_024125_2_0_6"/>
<reference evidence="3 4" key="1">
    <citation type="submission" date="2013-12" db="EMBL/GenBank/DDBJ databases">
        <authorList>
            <consortium name="DOE Joint Genome Institute"/>
            <person name="Bryant D.A."/>
            <person name="Huntemann M."/>
            <person name="Han J."/>
            <person name="Chen A."/>
            <person name="Kyrpides N."/>
            <person name="Mavromatis K."/>
            <person name="Markowitz V."/>
            <person name="Palaniappan K."/>
            <person name="Ivanova N."/>
            <person name="Schaumberg A."/>
            <person name="Pati A."/>
            <person name="Liolios K."/>
            <person name="Nordberg H.P."/>
            <person name="Cantor M.N."/>
            <person name="Hua S.X."/>
            <person name="Woyke T."/>
        </authorList>
    </citation>
    <scope>NUCLEOTIDE SEQUENCE [LARGE SCALE GENOMIC DNA]</scope>
    <source>
        <strain evidence="3 4">984</strain>
    </source>
</reference>
<dbReference type="Pfam" id="PF01471">
    <property type="entry name" value="PG_binding_1"/>
    <property type="match status" value="1"/>
</dbReference>
<dbReference type="RefSeq" id="WP_005221152.1">
    <property type="nucleotide sequence ID" value="NZ_CP007031.1"/>
</dbReference>
<dbReference type="PANTHER" id="PTHR35894">
    <property type="entry name" value="GENERAL SECRETION PATHWAY PROTEIN A-RELATED"/>
    <property type="match status" value="1"/>
</dbReference>
<proteinExistence type="predicted"/>
<dbReference type="SUPFAM" id="SSF47090">
    <property type="entry name" value="PGBD-like"/>
    <property type="match status" value="1"/>
</dbReference>
<feature type="region of interest" description="Disordered" evidence="1">
    <location>
        <begin position="1"/>
        <end position="25"/>
    </location>
</feature>
<keyword evidence="4" id="KW-1185">Reference proteome</keyword>
<feature type="region of interest" description="Disordered" evidence="1">
    <location>
        <begin position="346"/>
        <end position="395"/>
    </location>
</feature>
<dbReference type="InterPro" id="IPR049945">
    <property type="entry name" value="AAA_22"/>
</dbReference>
<feature type="compositionally biased region" description="Low complexity" evidence="1">
    <location>
        <begin position="382"/>
        <end position="395"/>
    </location>
</feature>
<dbReference type="InterPro" id="IPR052026">
    <property type="entry name" value="ExeA_AAA_ATPase_DNA-bind"/>
</dbReference>
<dbReference type="eggNOG" id="COG3267">
    <property type="taxonomic scope" value="Bacteria"/>
</dbReference>
<dbReference type="KEGG" id="mpur:MARPU_14130"/>
<dbReference type="InterPro" id="IPR036365">
    <property type="entry name" value="PGBD-like_sf"/>
</dbReference>
<dbReference type="InterPro" id="IPR027417">
    <property type="entry name" value="P-loop_NTPase"/>
</dbReference>
<dbReference type="CDD" id="cd00009">
    <property type="entry name" value="AAA"/>
    <property type="match status" value="1"/>
</dbReference>
<dbReference type="GO" id="GO:0016887">
    <property type="term" value="F:ATP hydrolysis activity"/>
    <property type="evidence" value="ECO:0007669"/>
    <property type="project" value="InterPro"/>
</dbReference>
<evidence type="ECO:0000313" key="3">
    <source>
        <dbReference type="EMBL" id="AHF05618.1"/>
    </source>
</evidence>